<dbReference type="InterPro" id="IPR036388">
    <property type="entry name" value="WH-like_DNA-bd_sf"/>
</dbReference>
<name>A0A7W5FHZ8_9ACTN</name>
<dbReference type="EMBL" id="JACHXF010000017">
    <property type="protein sequence ID" value="MBB3098965.1"/>
    <property type="molecule type" value="Genomic_DNA"/>
</dbReference>
<feature type="domain" description="HTH luxR-type" evidence="4">
    <location>
        <begin position="10"/>
        <end position="75"/>
    </location>
</feature>
<dbReference type="GO" id="GO:0006355">
    <property type="term" value="P:regulation of DNA-templated transcription"/>
    <property type="evidence" value="ECO:0007669"/>
    <property type="project" value="InterPro"/>
</dbReference>
<keyword evidence="1" id="KW-0805">Transcription regulation</keyword>
<evidence type="ECO:0000259" key="4">
    <source>
        <dbReference type="PROSITE" id="PS50043"/>
    </source>
</evidence>
<dbReference type="Pfam" id="PF00196">
    <property type="entry name" value="GerE"/>
    <property type="match status" value="1"/>
</dbReference>
<dbReference type="InterPro" id="IPR000792">
    <property type="entry name" value="Tscrpt_reg_LuxR_C"/>
</dbReference>
<gene>
    <name evidence="5" type="ORF">FHR83_006671</name>
</gene>
<dbReference type="PROSITE" id="PS50043">
    <property type="entry name" value="HTH_LUXR_2"/>
    <property type="match status" value="1"/>
</dbReference>
<evidence type="ECO:0000256" key="1">
    <source>
        <dbReference type="ARBA" id="ARBA00023015"/>
    </source>
</evidence>
<evidence type="ECO:0000313" key="6">
    <source>
        <dbReference type="Proteomes" id="UP000590749"/>
    </source>
</evidence>
<keyword evidence="6" id="KW-1185">Reference proteome</keyword>
<dbReference type="PRINTS" id="PR00038">
    <property type="entry name" value="HTHLUXR"/>
</dbReference>
<dbReference type="GO" id="GO:0003677">
    <property type="term" value="F:DNA binding"/>
    <property type="evidence" value="ECO:0007669"/>
    <property type="project" value="UniProtKB-KW"/>
</dbReference>
<dbReference type="PANTHER" id="PTHR44688">
    <property type="entry name" value="DNA-BINDING TRANSCRIPTIONAL ACTIVATOR DEVR_DOSR"/>
    <property type="match status" value="1"/>
</dbReference>
<comment type="caution">
    <text evidence="5">The sequence shown here is derived from an EMBL/GenBank/DDBJ whole genome shotgun (WGS) entry which is preliminary data.</text>
</comment>
<dbReference type="InterPro" id="IPR016032">
    <property type="entry name" value="Sig_transdc_resp-reg_C-effctor"/>
</dbReference>
<dbReference type="CDD" id="cd06170">
    <property type="entry name" value="LuxR_C_like"/>
    <property type="match status" value="1"/>
</dbReference>
<keyword evidence="2 5" id="KW-0238">DNA-binding</keyword>
<dbReference type="AlphaFoldDB" id="A0A7W5FHZ8"/>
<organism evidence="5 6">
    <name type="scientific">Actinoplanes campanulatus</name>
    <dbReference type="NCBI Taxonomy" id="113559"/>
    <lineage>
        <taxon>Bacteria</taxon>
        <taxon>Bacillati</taxon>
        <taxon>Actinomycetota</taxon>
        <taxon>Actinomycetes</taxon>
        <taxon>Micromonosporales</taxon>
        <taxon>Micromonosporaceae</taxon>
        <taxon>Actinoplanes</taxon>
    </lineage>
</organism>
<accession>A0A7W5FHZ8</accession>
<evidence type="ECO:0000256" key="2">
    <source>
        <dbReference type="ARBA" id="ARBA00023125"/>
    </source>
</evidence>
<proteinExistence type="predicted"/>
<dbReference type="RefSeq" id="WP_183225053.1">
    <property type="nucleotide sequence ID" value="NZ_BMPW01000020.1"/>
</dbReference>
<dbReference type="SUPFAM" id="SSF46894">
    <property type="entry name" value="C-terminal effector domain of the bipartite response regulators"/>
    <property type="match status" value="1"/>
</dbReference>
<dbReference type="Proteomes" id="UP000590749">
    <property type="component" value="Unassembled WGS sequence"/>
</dbReference>
<keyword evidence="3" id="KW-0804">Transcription</keyword>
<sequence length="78" mass="8861">MSDFYARPAPLPVPPRLSPQQAQILYLIAEGHCNKEIAAACNTSLFTVHEQTKRLYWRLGAKNRTHAVTRAFRVGLLR</sequence>
<reference evidence="5 6" key="1">
    <citation type="submission" date="2020-08" db="EMBL/GenBank/DDBJ databases">
        <title>Genomic Encyclopedia of Type Strains, Phase III (KMG-III): the genomes of soil and plant-associated and newly described type strains.</title>
        <authorList>
            <person name="Whitman W."/>
        </authorList>
    </citation>
    <scope>NUCLEOTIDE SEQUENCE [LARGE SCALE GENOMIC DNA]</scope>
    <source>
        <strain evidence="5 6">CECT 3287</strain>
    </source>
</reference>
<dbReference type="PANTHER" id="PTHR44688:SF16">
    <property type="entry name" value="DNA-BINDING TRANSCRIPTIONAL ACTIVATOR DEVR_DOSR"/>
    <property type="match status" value="1"/>
</dbReference>
<protein>
    <submittedName>
        <fullName evidence="5">DNA-binding NarL/FixJ family response regulator</fullName>
    </submittedName>
</protein>
<evidence type="ECO:0000313" key="5">
    <source>
        <dbReference type="EMBL" id="MBB3098965.1"/>
    </source>
</evidence>
<evidence type="ECO:0000256" key="3">
    <source>
        <dbReference type="ARBA" id="ARBA00023163"/>
    </source>
</evidence>
<dbReference type="SMART" id="SM00421">
    <property type="entry name" value="HTH_LUXR"/>
    <property type="match status" value="1"/>
</dbReference>
<dbReference type="Gene3D" id="1.10.10.10">
    <property type="entry name" value="Winged helix-like DNA-binding domain superfamily/Winged helix DNA-binding domain"/>
    <property type="match status" value="1"/>
</dbReference>